<sequence>MKQLLAITTLSLISSLAFAAQPLTLQPGEPLPLDAKTVSHQQSQYQSQNISTLNNISLAAGYAGSKIGSNEFGGDERFNGFFLNASTAVDPKANIFTEYAYQEASDMDFSELSIGLQYKILEDNQTYASLGFGVGYAWLDESVEGASVELKYVTLPVNFELGYKINPNVDVFGNVGYKWFFNRDAEACIGNTCASGSSSDLDIDGVTYKAGLRYNF</sequence>
<proteinExistence type="predicted"/>
<evidence type="ECO:0000256" key="1">
    <source>
        <dbReference type="SAM" id="SignalP"/>
    </source>
</evidence>
<dbReference type="EMBL" id="FOZU01000015">
    <property type="protein sequence ID" value="SFS99283.1"/>
    <property type="molecule type" value="Genomic_DNA"/>
</dbReference>
<dbReference type="InterPro" id="IPR011250">
    <property type="entry name" value="OMP/PagP_B-barrel"/>
</dbReference>
<dbReference type="Proteomes" id="UP000182827">
    <property type="component" value="Unassembled WGS sequence"/>
</dbReference>
<reference evidence="3" key="1">
    <citation type="submission" date="2016-10" db="EMBL/GenBank/DDBJ databases">
        <authorList>
            <person name="Varghese N."/>
            <person name="Submissions S."/>
        </authorList>
    </citation>
    <scope>NUCLEOTIDE SEQUENCE [LARGE SCALE GENOMIC DNA]</scope>
    <source>
        <strain evidence="3">ANC 5076</strain>
    </source>
</reference>
<dbReference type="RefSeq" id="WP_074946515.1">
    <property type="nucleotide sequence ID" value="NZ_FOZU01000015.1"/>
</dbReference>
<evidence type="ECO:0008006" key="4">
    <source>
        <dbReference type="Google" id="ProtNLM"/>
    </source>
</evidence>
<evidence type="ECO:0000313" key="3">
    <source>
        <dbReference type="Proteomes" id="UP000182827"/>
    </source>
</evidence>
<keyword evidence="3" id="KW-1185">Reference proteome</keyword>
<dbReference type="SUPFAM" id="SSF56925">
    <property type="entry name" value="OMPA-like"/>
    <property type="match status" value="1"/>
</dbReference>
<feature type="signal peptide" evidence="1">
    <location>
        <begin position="1"/>
        <end position="19"/>
    </location>
</feature>
<protein>
    <recommendedName>
        <fullName evidence="4">Outer membrane protein beta-barrel domain-containing protein</fullName>
    </recommendedName>
</protein>
<gene>
    <name evidence="2" type="ORF">SAMN05444586_101591</name>
</gene>
<dbReference type="Gene3D" id="2.40.160.20">
    <property type="match status" value="1"/>
</dbReference>
<accession>A0A1I6UCX3</accession>
<feature type="chain" id="PRO_5010257009" description="Outer membrane protein beta-barrel domain-containing protein" evidence="1">
    <location>
        <begin position="20"/>
        <end position="216"/>
    </location>
</feature>
<dbReference type="AlphaFoldDB" id="A0A1I6UCX3"/>
<keyword evidence="1" id="KW-0732">Signal</keyword>
<evidence type="ECO:0000313" key="2">
    <source>
        <dbReference type="EMBL" id="SFS99283.1"/>
    </source>
</evidence>
<name>A0A1I6UCX3_9GAMM</name>
<organism evidence="2 3">
    <name type="scientific">Acinetobacter bohemicus</name>
    <dbReference type="NCBI Taxonomy" id="1435036"/>
    <lineage>
        <taxon>Bacteria</taxon>
        <taxon>Pseudomonadati</taxon>
        <taxon>Pseudomonadota</taxon>
        <taxon>Gammaproteobacteria</taxon>
        <taxon>Moraxellales</taxon>
        <taxon>Moraxellaceae</taxon>
        <taxon>Acinetobacter</taxon>
    </lineage>
</organism>